<dbReference type="Proteomes" id="UP000228756">
    <property type="component" value="Unassembled WGS sequence"/>
</dbReference>
<evidence type="ECO:0000313" key="2">
    <source>
        <dbReference type="Proteomes" id="UP000228756"/>
    </source>
</evidence>
<dbReference type="EMBL" id="PFCJ01000012">
    <property type="protein sequence ID" value="PIR72518.1"/>
    <property type="molecule type" value="Genomic_DNA"/>
</dbReference>
<organism evidence="1 2">
    <name type="scientific">Candidatus Nealsonbacteria bacterium CG10_big_fil_rev_8_21_14_0_10_36_24</name>
    <dbReference type="NCBI Taxonomy" id="1974710"/>
    <lineage>
        <taxon>Bacteria</taxon>
        <taxon>Candidatus Nealsoniibacteriota</taxon>
    </lineage>
</organism>
<evidence type="ECO:0000313" key="1">
    <source>
        <dbReference type="EMBL" id="PIR72518.1"/>
    </source>
</evidence>
<proteinExistence type="predicted"/>
<protein>
    <submittedName>
        <fullName evidence="1">Uncharacterized protein</fullName>
    </submittedName>
</protein>
<accession>A0A2M6NSB8</accession>
<dbReference type="AlphaFoldDB" id="A0A2M6NSB8"/>
<gene>
    <name evidence="1" type="ORF">COU42_00975</name>
</gene>
<sequence>MEARREFQGALERIPFFSFHWYDSILFQICQVFGGEFNRHSNEISNIYEKFSFTKCGFPSRYFPVLYSPF</sequence>
<comment type="caution">
    <text evidence="1">The sequence shown here is derived from an EMBL/GenBank/DDBJ whole genome shotgun (WGS) entry which is preliminary data.</text>
</comment>
<name>A0A2M6NSB8_9BACT</name>
<reference evidence="2" key="1">
    <citation type="submission" date="2017-09" db="EMBL/GenBank/DDBJ databases">
        <title>Depth-based differentiation of microbial function through sediment-hosted aquifers and enrichment of novel symbionts in the deep terrestrial subsurface.</title>
        <authorList>
            <person name="Probst A.J."/>
            <person name="Ladd B."/>
            <person name="Jarett J.K."/>
            <person name="Geller-Mcgrath D.E."/>
            <person name="Sieber C.M.K."/>
            <person name="Emerson J.B."/>
            <person name="Anantharaman K."/>
            <person name="Thomas B.C."/>
            <person name="Malmstrom R."/>
            <person name="Stieglmeier M."/>
            <person name="Klingl A."/>
            <person name="Woyke T."/>
            <person name="Ryan C.M."/>
            <person name="Banfield J.F."/>
        </authorList>
    </citation>
    <scope>NUCLEOTIDE SEQUENCE [LARGE SCALE GENOMIC DNA]</scope>
</reference>